<dbReference type="AlphaFoldDB" id="A0A9D2RZK4"/>
<evidence type="ECO:0000256" key="1">
    <source>
        <dbReference type="SAM" id="Phobius"/>
    </source>
</evidence>
<dbReference type="GO" id="GO:0005886">
    <property type="term" value="C:plasma membrane"/>
    <property type="evidence" value="ECO:0007669"/>
    <property type="project" value="TreeGrafter"/>
</dbReference>
<feature type="transmembrane region" description="Helical" evidence="1">
    <location>
        <begin position="169"/>
        <end position="186"/>
    </location>
</feature>
<dbReference type="PANTHER" id="PTHR40089">
    <property type="entry name" value="ETHANOLAMINE UTILIZATION PROTEIN EUTH"/>
    <property type="match status" value="1"/>
</dbReference>
<name>A0A9D2RZK4_9FIRM</name>
<gene>
    <name evidence="2" type="ORF">H9942_07015</name>
</gene>
<dbReference type="InterPro" id="IPR007441">
    <property type="entry name" value="EutH"/>
</dbReference>
<keyword evidence="1" id="KW-0812">Transmembrane</keyword>
<protein>
    <submittedName>
        <fullName evidence="2">Ethanolamine utilization protein EutH</fullName>
    </submittedName>
</protein>
<keyword evidence="1" id="KW-0472">Membrane</keyword>
<organism evidence="2 3">
    <name type="scientific">Candidatus Acutalibacter ornithocaccae</name>
    <dbReference type="NCBI Taxonomy" id="2838416"/>
    <lineage>
        <taxon>Bacteria</taxon>
        <taxon>Bacillati</taxon>
        <taxon>Bacillota</taxon>
        <taxon>Clostridia</taxon>
        <taxon>Eubacteriales</taxon>
        <taxon>Acutalibacteraceae</taxon>
        <taxon>Acutalibacter</taxon>
    </lineage>
</organism>
<feature type="transmembrane region" description="Helical" evidence="1">
    <location>
        <begin position="104"/>
        <end position="128"/>
    </location>
</feature>
<reference evidence="2" key="1">
    <citation type="journal article" date="2021" name="PeerJ">
        <title>Extensive microbial diversity within the chicken gut microbiome revealed by metagenomics and culture.</title>
        <authorList>
            <person name="Gilroy R."/>
            <person name="Ravi A."/>
            <person name="Getino M."/>
            <person name="Pursley I."/>
            <person name="Horton D.L."/>
            <person name="Alikhan N.F."/>
            <person name="Baker D."/>
            <person name="Gharbi K."/>
            <person name="Hall N."/>
            <person name="Watson M."/>
            <person name="Adriaenssens E.M."/>
            <person name="Foster-Nyarko E."/>
            <person name="Jarju S."/>
            <person name="Secka A."/>
            <person name="Antonio M."/>
            <person name="Oren A."/>
            <person name="Chaudhuri R.R."/>
            <person name="La Ragione R."/>
            <person name="Hildebrand F."/>
            <person name="Pallen M.J."/>
        </authorList>
    </citation>
    <scope>NUCLEOTIDE SEQUENCE</scope>
    <source>
        <strain evidence="2">ChiBcolR8-3208</strain>
    </source>
</reference>
<proteinExistence type="predicted"/>
<feature type="transmembrane region" description="Helical" evidence="1">
    <location>
        <begin position="193"/>
        <end position="214"/>
    </location>
</feature>
<accession>A0A9D2RZK4</accession>
<feature type="transmembrane region" description="Helical" evidence="1">
    <location>
        <begin position="328"/>
        <end position="350"/>
    </location>
</feature>
<reference evidence="2" key="2">
    <citation type="submission" date="2021-04" db="EMBL/GenBank/DDBJ databases">
        <authorList>
            <person name="Gilroy R."/>
        </authorList>
    </citation>
    <scope>NUCLEOTIDE SEQUENCE</scope>
    <source>
        <strain evidence="2">ChiBcolR8-3208</strain>
    </source>
</reference>
<dbReference type="PIRSF" id="PIRSF019466">
    <property type="entry name" value="EutH"/>
    <property type="match status" value="1"/>
</dbReference>
<feature type="transmembrane region" description="Helical" evidence="1">
    <location>
        <begin position="140"/>
        <end position="163"/>
    </location>
</feature>
<feature type="transmembrane region" description="Helical" evidence="1">
    <location>
        <begin position="301"/>
        <end position="322"/>
    </location>
</feature>
<evidence type="ECO:0000313" key="2">
    <source>
        <dbReference type="EMBL" id="HJB37804.1"/>
    </source>
</evidence>
<dbReference type="Proteomes" id="UP000824214">
    <property type="component" value="Unassembled WGS sequence"/>
</dbReference>
<dbReference type="EMBL" id="DWXZ01000146">
    <property type="protein sequence ID" value="HJB37804.1"/>
    <property type="molecule type" value="Genomic_DNA"/>
</dbReference>
<sequence length="361" mass="37870">MNEVLMIVMAAGAVLGGFDRLRGNKWGFGDKFETGFMLLGSMALSMVGMICIAPVLAQWLGNVIVPLYRLIGVDPAMFGSLLSIDMGGYQLALELAEDPQLGNYAGLVVASIFGCTLVFTIPVGMGMIPKADRPFFAKGIMLGLVAMPVGLVAGGLLSGLSVVQCLHQNLPIFALAVLLLLGLWKIPNKMIKGFILLSEGIRWLVTISLALAAVESMTGFNPIPGMTPIADAMATVSSIAVVLLGSLPIAELVRRLLMRPFAWLGERLHMKPQSLTGMLISLVSSLPTLSMYEEMDNRGKVAVGAFVVSGTSLLAAHMAFTVSAEPTMLAPVLVAKLTGALAAAVLALCLKSGPAETGKAV</sequence>
<dbReference type="Pfam" id="PF04346">
    <property type="entry name" value="EutH"/>
    <property type="match status" value="1"/>
</dbReference>
<dbReference type="GO" id="GO:0034228">
    <property type="term" value="F:ethanolamine transmembrane transporter activity"/>
    <property type="evidence" value="ECO:0007669"/>
    <property type="project" value="InterPro"/>
</dbReference>
<feature type="transmembrane region" description="Helical" evidence="1">
    <location>
        <begin position="36"/>
        <end position="60"/>
    </location>
</feature>
<comment type="caution">
    <text evidence="2">The sequence shown here is derived from an EMBL/GenBank/DDBJ whole genome shotgun (WGS) entry which is preliminary data.</text>
</comment>
<dbReference type="PANTHER" id="PTHR40089:SF1">
    <property type="entry name" value="ETHANOLAMINE PERMEASE EUTH-RELATED"/>
    <property type="match status" value="1"/>
</dbReference>
<feature type="transmembrane region" description="Helical" evidence="1">
    <location>
        <begin position="234"/>
        <end position="253"/>
    </location>
</feature>
<keyword evidence="1" id="KW-1133">Transmembrane helix</keyword>
<evidence type="ECO:0000313" key="3">
    <source>
        <dbReference type="Proteomes" id="UP000824214"/>
    </source>
</evidence>